<evidence type="ECO:0000256" key="3">
    <source>
        <dbReference type="ARBA" id="ARBA00023274"/>
    </source>
</evidence>
<comment type="similarity">
    <text evidence="1 5 6">Belongs to the bacterial ribosomal protein bL19 family.</text>
</comment>
<comment type="function">
    <text evidence="5 6">This protein is located at the 30S-50S ribosomal subunit interface and may play a role in the structure and function of the aminoacyl-tRNA binding site.</text>
</comment>
<evidence type="ECO:0000256" key="6">
    <source>
        <dbReference type="RuleBase" id="RU000559"/>
    </source>
</evidence>
<protein>
    <recommendedName>
        <fullName evidence="4 5">Large ribosomal subunit protein bL19</fullName>
    </recommendedName>
</protein>
<evidence type="ECO:0000256" key="1">
    <source>
        <dbReference type="ARBA" id="ARBA00005781"/>
    </source>
</evidence>
<evidence type="ECO:0000313" key="8">
    <source>
        <dbReference type="EMBL" id="TSC94450.1"/>
    </source>
</evidence>
<dbReference type="PANTHER" id="PTHR15680">
    <property type="entry name" value="RIBOSOMAL PROTEIN L19"/>
    <property type="match status" value="1"/>
</dbReference>
<dbReference type="GO" id="GO:0006412">
    <property type="term" value="P:translation"/>
    <property type="evidence" value="ECO:0007669"/>
    <property type="project" value="UniProtKB-UniRule"/>
</dbReference>
<evidence type="ECO:0000256" key="2">
    <source>
        <dbReference type="ARBA" id="ARBA00022980"/>
    </source>
</evidence>
<dbReference type="PRINTS" id="PR00061">
    <property type="entry name" value="RIBOSOMALL19"/>
</dbReference>
<dbReference type="EMBL" id="VMGN01000012">
    <property type="protein sequence ID" value="TSC94450.1"/>
    <property type="molecule type" value="Genomic_DNA"/>
</dbReference>
<proteinExistence type="inferred from homology"/>
<feature type="compositionally biased region" description="Basic and acidic residues" evidence="7">
    <location>
        <begin position="163"/>
        <end position="189"/>
    </location>
</feature>
<dbReference type="HAMAP" id="MF_00402">
    <property type="entry name" value="Ribosomal_bL19"/>
    <property type="match status" value="1"/>
</dbReference>
<keyword evidence="2 5" id="KW-0689">Ribosomal protein</keyword>
<feature type="region of interest" description="Disordered" evidence="7">
    <location>
        <begin position="141"/>
        <end position="189"/>
    </location>
</feature>
<dbReference type="AlphaFoldDB" id="A0A554LNI8"/>
<feature type="compositionally biased region" description="Basic and acidic residues" evidence="7">
    <location>
        <begin position="145"/>
        <end position="156"/>
    </location>
</feature>
<dbReference type="InterPro" id="IPR001857">
    <property type="entry name" value="Ribosomal_bL19"/>
</dbReference>
<keyword evidence="3 5" id="KW-0687">Ribonucleoprotein</keyword>
<comment type="caution">
    <text evidence="8">The sequence shown here is derived from an EMBL/GenBank/DDBJ whole genome shotgun (WGS) entry which is preliminary data.</text>
</comment>
<organism evidence="8 9">
    <name type="scientific">Candidatus Berkelbacteria bacterium Athens1014_28</name>
    <dbReference type="NCBI Taxonomy" id="2017145"/>
    <lineage>
        <taxon>Bacteria</taxon>
        <taxon>Candidatus Berkelbacteria</taxon>
    </lineage>
</organism>
<dbReference type="SUPFAM" id="SSF50104">
    <property type="entry name" value="Translation proteins SH3-like domain"/>
    <property type="match status" value="1"/>
</dbReference>
<evidence type="ECO:0000256" key="7">
    <source>
        <dbReference type="SAM" id="MobiDB-lite"/>
    </source>
</evidence>
<reference evidence="8 9" key="1">
    <citation type="submission" date="2017-07" db="EMBL/GenBank/DDBJ databases">
        <title>Mechanisms for carbon and nitrogen cycling indicate functional differentiation within the Candidate Phyla Radiation.</title>
        <authorList>
            <person name="Danczak R.E."/>
            <person name="Johnston M.D."/>
            <person name="Kenah C."/>
            <person name="Slattery M."/>
            <person name="Wrighton K.C."/>
            <person name="Wilkins M.J."/>
        </authorList>
    </citation>
    <scope>NUCLEOTIDE SEQUENCE [LARGE SCALE GENOMIC DNA]</scope>
    <source>
        <strain evidence="8">Athens1014_28</strain>
    </source>
</reference>
<dbReference type="Gene3D" id="2.30.30.790">
    <property type="match status" value="1"/>
</dbReference>
<dbReference type="NCBIfam" id="TIGR01024">
    <property type="entry name" value="rplS_bact"/>
    <property type="match status" value="1"/>
</dbReference>
<evidence type="ECO:0000256" key="5">
    <source>
        <dbReference type="HAMAP-Rule" id="MF_00402"/>
    </source>
</evidence>
<dbReference type="Proteomes" id="UP000316495">
    <property type="component" value="Unassembled WGS sequence"/>
</dbReference>
<evidence type="ECO:0000256" key="4">
    <source>
        <dbReference type="ARBA" id="ARBA00035171"/>
    </source>
</evidence>
<sequence>MQSILSKFMKKNIPDLNAGDTLRVHQKIKEGDKERVQIFEGLVIATHGGKSLDGSYTVRKESFGVGVERTFPLHSPRIVKVERIKQSKVRRSKLYFLRDLSGKDARLKELNRDYKMWEERGAEEELEKIAEEQAKAAEKAAAAKAAKEAELEKKAETALAAHKQVEQEEGKEGKGDKEEKKEEIKEIKN</sequence>
<name>A0A554LNI8_9BACT</name>
<gene>
    <name evidence="5" type="primary">rplS</name>
    <name evidence="8" type="ORF">Athens101428_276</name>
</gene>
<evidence type="ECO:0000313" key="9">
    <source>
        <dbReference type="Proteomes" id="UP000316495"/>
    </source>
</evidence>
<dbReference type="GO" id="GO:0022625">
    <property type="term" value="C:cytosolic large ribosomal subunit"/>
    <property type="evidence" value="ECO:0007669"/>
    <property type="project" value="TreeGrafter"/>
</dbReference>
<accession>A0A554LNI8</accession>
<dbReference type="InterPro" id="IPR038657">
    <property type="entry name" value="Ribosomal_bL19_sf"/>
</dbReference>
<dbReference type="PANTHER" id="PTHR15680:SF9">
    <property type="entry name" value="LARGE RIBOSOMAL SUBUNIT PROTEIN BL19M"/>
    <property type="match status" value="1"/>
</dbReference>
<dbReference type="GO" id="GO:0003735">
    <property type="term" value="F:structural constituent of ribosome"/>
    <property type="evidence" value="ECO:0007669"/>
    <property type="project" value="InterPro"/>
</dbReference>
<dbReference type="Pfam" id="PF01245">
    <property type="entry name" value="Ribosomal_L19"/>
    <property type="match status" value="1"/>
</dbReference>
<dbReference type="InterPro" id="IPR008991">
    <property type="entry name" value="Translation_prot_SH3-like_sf"/>
</dbReference>